<feature type="signal peptide" evidence="1">
    <location>
        <begin position="1"/>
        <end position="23"/>
    </location>
</feature>
<gene>
    <name evidence="2" type="ORF">QI30_16750</name>
</gene>
<accession>A0A433RQ90</accession>
<evidence type="ECO:0000256" key="1">
    <source>
        <dbReference type="SAM" id="SignalP"/>
    </source>
</evidence>
<evidence type="ECO:0000313" key="3">
    <source>
        <dbReference type="Proteomes" id="UP000288623"/>
    </source>
</evidence>
<dbReference type="Proteomes" id="UP000288623">
    <property type="component" value="Unassembled WGS sequence"/>
</dbReference>
<reference evidence="2 3" key="1">
    <citation type="submission" date="2014-11" db="EMBL/GenBank/DDBJ databases">
        <title>Genome sequence and analysis of novel Kurthia sp.</title>
        <authorList>
            <person name="Lawson J.N."/>
            <person name="Gonzalez J.E."/>
            <person name="Rinauldi L."/>
            <person name="Xuan Z."/>
            <person name="Firman A."/>
            <person name="Shaddox L."/>
            <person name="Trudeau A."/>
            <person name="Shah S."/>
            <person name="Reiman D."/>
        </authorList>
    </citation>
    <scope>NUCLEOTIDE SEQUENCE [LARGE SCALE GENOMIC DNA]</scope>
    <source>
        <strain evidence="2 3">3B1D</strain>
    </source>
</reference>
<dbReference type="RefSeq" id="WP_126991747.1">
    <property type="nucleotide sequence ID" value="NZ_JTFC01000042.1"/>
</dbReference>
<keyword evidence="1" id="KW-0732">Signal</keyword>
<sequence length="190" mass="20914">MKKGFLVALFAFVLAWVPLQASAATNYMPTVGKTYTYKALMNDDNDKLITKKFALLADEPTAFMTEEEWQQTAEGLTGVIGSTEDEETMLITMYEPKKKIITFSLFSGTSEDYFTVKLSKVGTSIQTDYGKMRVASANKTVKIKAGTFKKCTVAKIGSGKKAINYVIAPKHGLIQISQNGKSILEAIKIK</sequence>
<dbReference type="AlphaFoldDB" id="A0A433RQ90"/>
<protein>
    <submittedName>
        <fullName evidence="2">Uncharacterized protein</fullName>
    </submittedName>
</protein>
<proteinExistence type="predicted"/>
<comment type="caution">
    <text evidence="2">The sequence shown here is derived from an EMBL/GenBank/DDBJ whole genome shotgun (WGS) entry which is preliminary data.</text>
</comment>
<feature type="chain" id="PRO_5019489977" evidence="1">
    <location>
        <begin position="24"/>
        <end position="190"/>
    </location>
</feature>
<organism evidence="2 3">
    <name type="scientific">Candidatus Kurthia intestinigallinarum</name>
    <dbReference type="NCBI Taxonomy" id="1562256"/>
    <lineage>
        <taxon>Bacteria</taxon>
        <taxon>Bacillati</taxon>
        <taxon>Bacillota</taxon>
        <taxon>Bacilli</taxon>
        <taxon>Bacillales</taxon>
        <taxon>Caryophanaceae</taxon>
        <taxon>Kurthia</taxon>
    </lineage>
</organism>
<dbReference type="EMBL" id="JTFC01000042">
    <property type="protein sequence ID" value="RUS52418.1"/>
    <property type="molecule type" value="Genomic_DNA"/>
</dbReference>
<keyword evidence="3" id="KW-1185">Reference proteome</keyword>
<name>A0A433RQ90_9BACL</name>
<evidence type="ECO:0000313" key="2">
    <source>
        <dbReference type="EMBL" id="RUS52418.1"/>
    </source>
</evidence>